<protein>
    <submittedName>
        <fullName evidence="2">Divalent-cation tolerance protein CutA</fullName>
    </submittedName>
</protein>
<evidence type="ECO:0000313" key="3">
    <source>
        <dbReference type="Proteomes" id="UP000291822"/>
    </source>
</evidence>
<evidence type="ECO:0000256" key="1">
    <source>
        <dbReference type="ARBA" id="ARBA00010169"/>
    </source>
</evidence>
<dbReference type="Pfam" id="PF03091">
    <property type="entry name" value="CutA1"/>
    <property type="match status" value="1"/>
</dbReference>
<comment type="caution">
    <text evidence="2">The sequence shown here is derived from an EMBL/GenBank/DDBJ whole genome shotgun (WGS) entry which is preliminary data.</text>
</comment>
<dbReference type="InterPro" id="IPR011322">
    <property type="entry name" value="N-reg_PII-like_a/b"/>
</dbReference>
<dbReference type="GO" id="GO:0010038">
    <property type="term" value="P:response to metal ion"/>
    <property type="evidence" value="ECO:0007669"/>
    <property type="project" value="InterPro"/>
</dbReference>
<dbReference type="PANTHER" id="PTHR23419">
    <property type="entry name" value="DIVALENT CATION TOLERANCE CUTA-RELATED"/>
    <property type="match status" value="1"/>
</dbReference>
<dbReference type="Proteomes" id="UP000291822">
    <property type="component" value="Unassembled WGS sequence"/>
</dbReference>
<dbReference type="Gene3D" id="3.30.70.120">
    <property type="match status" value="1"/>
</dbReference>
<proteinExistence type="inferred from homology"/>
<comment type="similarity">
    <text evidence="1">Belongs to the CutA family.</text>
</comment>
<dbReference type="AlphaFoldDB" id="A0A4R0YLS3"/>
<dbReference type="InterPro" id="IPR004323">
    <property type="entry name" value="Ion_tolerance_CutA"/>
</dbReference>
<dbReference type="InterPro" id="IPR015867">
    <property type="entry name" value="N-reg_PII/ATP_PRibTrfase_C"/>
</dbReference>
<accession>A0A4R0YLS3</accession>
<gene>
    <name evidence="2" type="ORF">EZM97_34370</name>
</gene>
<reference evidence="2 3" key="1">
    <citation type="submission" date="2019-02" db="EMBL/GenBank/DDBJ databases">
        <title>Dyella amyloliquefaciens sp. nov., isolated from forest soil.</title>
        <authorList>
            <person name="Gao Z.-H."/>
            <person name="Qiu L.-H."/>
        </authorList>
    </citation>
    <scope>NUCLEOTIDE SEQUENCE [LARGE SCALE GENOMIC DNA]</scope>
    <source>
        <strain evidence="2 3">KACC 12747</strain>
    </source>
</reference>
<name>A0A4R0YLS3_9GAMM</name>
<dbReference type="PANTHER" id="PTHR23419:SF8">
    <property type="entry name" value="FI09726P"/>
    <property type="match status" value="1"/>
</dbReference>
<sequence length="105" mass="11382">MPDTVLLCYCTCPDAASAQALAQALVGEGLAACVNHLPGIRSTYRWQGEVTCDSEDLLLIKTTAGRFDALRERVLALHPYDLPELIAVPVAQGHEAYLDWVRGEG</sequence>
<evidence type="ECO:0000313" key="2">
    <source>
        <dbReference type="EMBL" id="TCI06563.1"/>
    </source>
</evidence>
<dbReference type="EMBL" id="SJTG01000006">
    <property type="protein sequence ID" value="TCI06563.1"/>
    <property type="molecule type" value="Genomic_DNA"/>
</dbReference>
<organism evidence="2 3">
    <name type="scientific">Dyella soli</name>
    <dbReference type="NCBI Taxonomy" id="522319"/>
    <lineage>
        <taxon>Bacteria</taxon>
        <taxon>Pseudomonadati</taxon>
        <taxon>Pseudomonadota</taxon>
        <taxon>Gammaproteobacteria</taxon>
        <taxon>Lysobacterales</taxon>
        <taxon>Rhodanobacteraceae</taxon>
        <taxon>Dyella</taxon>
    </lineage>
</organism>
<dbReference type="RefSeq" id="WP_131413413.1">
    <property type="nucleotide sequence ID" value="NZ_SJTG01000006.1"/>
</dbReference>
<dbReference type="SUPFAM" id="SSF54913">
    <property type="entry name" value="GlnB-like"/>
    <property type="match status" value="1"/>
</dbReference>
<dbReference type="GO" id="GO:0005507">
    <property type="term" value="F:copper ion binding"/>
    <property type="evidence" value="ECO:0007669"/>
    <property type="project" value="TreeGrafter"/>
</dbReference>
<keyword evidence="3" id="KW-1185">Reference proteome</keyword>